<name>A0A2V3IQ59_9FLOR</name>
<accession>A0A2V3IQ59</accession>
<proteinExistence type="predicted"/>
<protein>
    <submittedName>
        <fullName evidence="1">Uncharacterized protein</fullName>
    </submittedName>
</protein>
<comment type="caution">
    <text evidence="1">The sequence shown here is derived from an EMBL/GenBank/DDBJ whole genome shotgun (WGS) entry which is preliminary data.</text>
</comment>
<sequence length="425" mass="48382">MHPGPGPLSGHRDLVNTSLTIVTHRSLPQVCTIHSDSGSSSMSTERLERDGKALEISHSLCQSAERPERNEMFLNNSDSVVWDVENSGNISPPRQNHGGTFNGIESREEDQITTNIGHGHTASLDSRIIRHKVPMSSRSNEVEDNNFLSHEQGNLDWPMPESQIRTGQPWDTDNSKHAQFKSMDLFSIPHESVKRVLSDAMDCKPPRLPASSRSLPLPYSFSVPRAQSAYSNKDVREKHSRLVQERVRSEFVRLHKSCSKEKAKGLYCFDVGSRVHAIHPDGQFDLGMIRKIMFKNVSSLQYEDGDQEKLVLASEKFFIVGDAIGRLSHNNEIDNEVTTQIPIPWERSHGRFCIEQSTDIKLEGSEKISDLVQKGDCVFIYWHLEKKYFGATVTHTREELCYYIDFEKTRNVWVREKNVMVYEGT</sequence>
<keyword evidence="2" id="KW-1185">Reference proteome</keyword>
<evidence type="ECO:0000313" key="1">
    <source>
        <dbReference type="EMBL" id="PXF43270.1"/>
    </source>
</evidence>
<dbReference type="EMBL" id="NBIV01000131">
    <property type="protein sequence ID" value="PXF43270.1"/>
    <property type="molecule type" value="Genomic_DNA"/>
</dbReference>
<organism evidence="1 2">
    <name type="scientific">Gracilariopsis chorda</name>
    <dbReference type="NCBI Taxonomy" id="448386"/>
    <lineage>
        <taxon>Eukaryota</taxon>
        <taxon>Rhodophyta</taxon>
        <taxon>Florideophyceae</taxon>
        <taxon>Rhodymeniophycidae</taxon>
        <taxon>Gracilariales</taxon>
        <taxon>Gracilariaceae</taxon>
        <taxon>Gracilariopsis</taxon>
    </lineage>
</organism>
<dbReference type="AlphaFoldDB" id="A0A2V3IQ59"/>
<dbReference type="Proteomes" id="UP000247409">
    <property type="component" value="Unassembled WGS sequence"/>
</dbReference>
<reference evidence="1 2" key="1">
    <citation type="journal article" date="2018" name="Mol. Biol. Evol.">
        <title>Analysis of the draft genome of the red seaweed Gracilariopsis chorda provides insights into genome size evolution in Rhodophyta.</title>
        <authorList>
            <person name="Lee J."/>
            <person name="Yang E.C."/>
            <person name="Graf L."/>
            <person name="Yang J.H."/>
            <person name="Qiu H."/>
            <person name="Zel Zion U."/>
            <person name="Chan C.X."/>
            <person name="Stephens T.G."/>
            <person name="Weber A.P.M."/>
            <person name="Boo G.H."/>
            <person name="Boo S.M."/>
            <person name="Kim K.M."/>
            <person name="Shin Y."/>
            <person name="Jung M."/>
            <person name="Lee S.J."/>
            <person name="Yim H.S."/>
            <person name="Lee J.H."/>
            <person name="Bhattacharya D."/>
            <person name="Yoon H.S."/>
        </authorList>
    </citation>
    <scope>NUCLEOTIDE SEQUENCE [LARGE SCALE GENOMIC DNA]</scope>
    <source>
        <strain evidence="1 2">SKKU-2015</strain>
        <tissue evidence="1">Whole body</tissue>
    </source>
</reference>
<gene>
    <name evidence="1" type="ORF">BWQ96_06997</name>
</gene>
<evidence type="ECO:0000313" key="2">
    <source>
        <dbReference type="Proteomes" id="UP000247409"/>
    </source>
</evidence>